<organism evidence="2 3">
    <name type="scientific">Hypsibius exemplaris</name>
    <name type="common">Freshwater tardigrade</name>
    <dbReference type="NCBI Taxonomy" id="2072580"/>
    <lineage>
        <taxon>Eukaryota</taxon>
        <taxon>Metazoa</taxon>
        <taxon>Ecdysozoa</taxon>
        <taxon>Tardigrada</taxon>
        <taxon>Eutardigrada</taxon>
        <taxon>Parachela</taxon>
        <taxon>Hypsibioidea</taxon>
        <taxon>Hypsibiidae</taxon>
        <taxon>Hypsibius</taxon>
    </lineage>
</organism>
<dbReference type="EMBL" id="MTYJ01000124">
    <property type="protein sequence ID" value="OQV13391.1"/>
    <property type="molecule type" value="Genomic_DNA"/>
</dbReference>
<proteinExistence type="predicted"/>
<sequence length="205" mass="23646">MDVVLKRSRRSVRHDWNQAVRPSSTSGPVSTEHEDAIREPTNTPLLHRLSYMHSYIGMMTCICKLNQSDIKTLYTNAWATEIGIRLLHEIADLYGFLLWETTILQQLGSEDGLAPTSVTRREPTSRSSWPTGKASRRRMQRRCCRCRCRHPTLTRPRRWTWMGINQRRLPSPRSCHAQKNVSAGEDSPAFAVVDENFCGLPPRWE</sequence>
<dbReference type="AlphaFoldDB" id="A0A1W0WDV6"/>
<evidence type="ECO:0000256" key="1">
    <source>
        <dbReference type="SAM" id="MobiDB-lite"/>
    </source>
</evidence>
<gene>
    <name evidence="2" type="ORF">BV898_12341</name>
</gene>
<dbReference type="OrthoDB" id="8068875at2759"/>
<feature type="region of interest" description="Disordered" evidence="1">
    <location>
        <begin position="113"/>
        <end position="136"/>
    </location>
</feature>
<protein>
    <submittedName>
        <fullName evidence="2">Uncharacterized protein</fullName>
    </submittedName>
</protein>
<evidence type="ECO:0000313" key="3">
    <source>
        <dbReference type="Proteomes" id="UP000192578"/>
    </source>
</evidence>
<reference evidence="3" key="1">
    <citation type="submission" date="2017-01" db="EMBL/GenBank/DDBJ databases">
        <title>Comparative genomics of anhydrobiosis in the tardigrade Hypsibius dujardini.</title>
        <authorList>
            <person name="Yoshida Y."/>
            <person name="Koutsovoulos G."/>
            <person name="Laetsch D."/>
            <person name="Stevens L."/>
            <person name="Kumar S."/>
            <person name="Horikawa D."/>
            <person name="Ishino K."/>
            <person name="Komine S."/>
            <person name="Tomita M."/>
            <person name="Blaxter M."/>
            <person name="Arakawa K."/>
        </authorList>
    </citation>
    <scope>NUCLEOTIDE SEQUENCE [LARGE SCALE GENOMIC DNA]</scope>
    <source>
        <strain evidence="3">Z151</strain>
    </source>
</reference>
<name>A0A1W0WDV6_HYPEX</name>
<feature type="region of interest" description="Disordered" evidence="1">
    <location>
        <begin position="16"/>
        <end position="36"/>
    </location>
</feature>
<comment type="caution">
    <text evidence="2">The sequence shown here is derived from an EMBL/GenBank/DDBJ whole genome shotgun (WGS) entry which is preliminary data.</text>
</comment>
<dbReference type="Proteomes" id="UP000192578">
    <property type="component" value="Unassembled WGS sequence"/>
</dbReference>
<feature type="compositionally biased region" description="Polar residues" evidence="1">
    <location>
        <begin position="20"/>
        <end position="29"/>
    </location>
</feature>
<keyword evidence="3" id="KW-1185">Reference proteome</keyword>
<accession>A0A1W0WDV6</accession>
<evidence type="ECO:0000313" key="2">
    <source>
        <dbReference type="EMBL" id="OQV13391.1"/>
    </source>
</evidence>